<evidence type="ECO:0000313" key="3">
    <source>
        <dbReference type="EMBL" id="BCL60714.1"/>
    </source>
</evidence>
<dbReference type="InterPro" id="IPR008258">
    <property type="entry name" value="Transglycosylase_SLT_dom_1"/>
</dbReference>
<keyword evidence="4" id="KW-1185">Reference proteome</keyword>
<dbReference type="AlphaFoldDB" id="A0A8D5FS47"/>
<dbReference type="KEGG" id="dbk:DGMP_14070"/>
<reference evidence="3" key="1">
    <citation type="submission" date="2020-09" db="EMBL/GenBank/DDBJ databases">
        <title>Desulfogranum mesoprofundum gen. nov., sp. nov., a novel mesophilic, sulfate-reducing chemolithoautotroph isolated from a deep-sea hydrothermal vent chimney in the Suiyo Seamount.</title>
        <authorList>
            <person name="Hashimoto Y."/>
            <person name="Nakagawa S."/>
        </authorList>
    </citation>
    <scope>NUCLEOTIDE SEQUENCE</scope>
    <source>
        <strain evidence="3">KT2</strain>
    </source>
</reference>
<keyword evidence="1" id="KW-0732">Signal</keyword>
<evidence type="ECO:0000259" key="2">
    <source>
        <dbReference type="Pfam" id="PF01464"/>
    </source>
</evidence>
<evidence type="ECO:0000256" key="1">
    <source>
        <dbReference type="SAM" id="SignalP"/>
    </source>
</evidence>
<accession>A0A8D5FS47</accession>
<dbReference type="PANTHER" id="PTHR37423">
    <property type="entry name" value="SOLUBLE LYTIC MUREIN TRANSGLYCOSYLASE-RELATED"/>
    <property type="match status" value="1"/>
</dbReference>
<gene>
    <name evidence="3" type="ORF">DGMP_14070</name>
</gene>
<dbReference type="Proteomes" id="UP000826725">
    <property type="component" value="Chromosome"/>
</dbReference>
<sequence>MKHIIFSLLMLLSMTNIGWADLDQSLKKFKNKKIEQNDIEKLARYDYLIRYFADFSYFVPKHKVNPDFIRALILAESGANPRAVSNRKAIGLGQILYPTGKTAARELSKSRTHFRYVSKTTLKNLKKRDLFDPAVNILLTCYLIAKYNYKFDGRLDLVVSAWNAGENTESLNRGKHAPFRETEDLIGKINNFFIYLIRHRSFP</sequence>
<feature type="domain" description="Transglycosylase SLT" evidence="2">
    <location>
        <begin position="61"/>
        <end position="169"/>
    </location>
</feature>
<dbReference type="EMBL" id="AP024086">
    <property type="protein sequence ID" value="BCL60714.1"/>
    <property type="molecule type" value="Genomic_DNA"/>
</dbReference>
<name>A0A8D5FS47_9BACT</name>
<proteinExistence type="predicted"/>
<organism evidence="3 4">
    <name type="scientific">Desulfomarina profundi</name>
    <dbReference type="NCBI Taxonomy" id="2772557"/>
    <lineage>
        <taxon>Bacteria</taxon>
        <taxon>Pseudomonadati</taxon>
        <taxon>Thermodesulfobacteriota</taxon>
        <taxon>Desulfobulbia</taxon>
        <taxon>Desulfobulbales</taxon>
        <taxon>Desulfobulbaceae</taxon>
        <taxon>Desulfomarina</taxon>
    </lineage>
</organism>
<feature type="chain" id="PRO_5034671161" description="Transglycosylase SLT domain-containing protein" evidence="1">
    <location>
        <begin position="21"/>
        <end position="203"/>
    </location>
</feature>
<feature type="signal peptide" evidence="1">
    <location>
        <begin position="1"/>
        <end position="20"/>
    </location>
</feature>
<protein>
    <recommendedName>
        <fullName evidence="2">Transglycosylase SLT domain-containing protein</fullName>
    </recommendedName>
</protein>
<evidence type="ECO:0000313" key="4">
    <source>
        <dbReference type="Proteomes" id="UP000826725"/>
    </source>
</evidence>
<dbReference type="PANTHER" id="PTHR37423:SF2">
    <property type="entry name" value="MEMBRANE-BOUND LYTIC MUREIN TRANSGLYCOSYLASE C"/>
    <property type="match status" value="1"/>
</dbReference>
<dbReference type="CDD" id="cd00254">
    <property type="entry name" value="LT-like"/>
    <property type="match status" value="1"/>
</dbReference>
<dbReference type="Pfam" id="PF01464">
    <property type="entry name" value="SLT"/>
    <property type="match status" value="1"/>
</dbReference>